<dbReference type="Proteomes" id="UP001455384">
    <property type="component" value="Chromosome"/>
</dbReference>
<dbReference type="EMBL" id="CP138333">
    <property type="protein sequence ID" value="WZX29560.2"/>
    <property type="molecule type" value="Genomic_DNA"/>
</dbReference>
<evidence type="ECO:0000313" key="3">
    <source>
        <dbReference type="Proteomes" id="UP001455384"/>
    </source>
</evidence>
<feature type="transmembrane region" description="Helical" evidence="1">
    <location>
        <begin position="126"/>
        <end position="145"/>
    </location>
</feature>
<keyword evidence="1" id="KW-1133">Transmembrane helix</keyword>
<reference evidence="3" key="1">
    <citation type="submission" date="2023-10" db="EMBL/GenBank/DDBJ databases">
        <title>Genome analysis and identification of Salinococcus sp. Bachu38 nov., a PGPR from the rhizosphere of Tamarix.</title>
        <authorList>
            <person name="Liang Z."/>
            <person name="Zhang X."/>
            <person name="Jia J."/>
            <person name="Chen X."/>
            <person name="Wang Y."/>
            <person name="Wang Q."/>
            <person name="Wang R."/>
        </authorList>
    </citation>
    <scope>NUCLEOTIDE SEQUENCE [LARGE SCALE GENOMIC DNA]</scope>
    <source>
        <strain evidence="3">Bachu38</strain>
    </source>
</reference>
<keyword evidence="3" id="KW-1185">Reference proteome</keyword>
<gene>
    <name evidence="2" type="ORF">RQP18_13090</name>
</gene>
<evidence type="ECO:0000256" key="1">
    <source>
        <dbReference type="SAM" id="Phobius"/>
    </source>
</evidence>
<protein>
    <submittedName>
        <fullName evidence="2">Uncharacterized protein</fullName>
    </submittedName>
</protein>
<feature type="transmembrane region" description="Helical" evidence="1">
    <location>
        <begin position="6"/>
        <end position="23"/>
    </location>
</feature>
<sequence length="183" mass="21494">MSVDVIFVYMFAFLLAIFLYRTTSTGLDYNSIKREANKFENWLNDKDKLVKAPNGEVMRQLLKKVDINDTPIAYTDVLGPRHYRNVAVAPLQSYPTADRQVLKQLLPLIYQGVDAHQYKFHQNFNLMYWIDSVVFFPKCVIGYLGLNNDNVFTRVVNILYWIFTPILLLLRDKVWEILMNLFS</sequence>
<feature type="transmembrane region" description="Helical" evidence="1">
    <location>
        <begin position="151"/>
        <end position="170"/>
    </location>
</feature>
<organism evidence="2 3">
    <name type="scientific">Salinicoccus bachuensis</name>
    <dbReference type="NCBI Taxonomy" id="3136731"/>
    <lineage>
        <taxon>Bacteria</taxon>
        <taxon>Bacillati</taxon>
        <taxon>Bacillota</taxon>
        <taxon>Bacilli</taxon>
        <taxon>Bacillales</taxon>
        <taxon>Staphylococcaceae</taxon>
        <taxon>Salinicoccus</taxon>
    </lineage>
</organism>
<name>A0ABZ3CI65_9STAP</name>
<keyword evidence="1" id="KW-0812">Transmembrane</keyword>
<accession>A0ABZ3CI65</accession>
<proteinExistence type="predicted"/>
<evidence type="ECO:0000313" key="2">
    <source>
        <dbReference type="EMBL" id="WZX29560.2"/>
    </source>
</evidence>
<dbReference type="RefSeq" id="WP_373446086.1">
    <property type="nucleotide sequence ID" value="NZ_CP138333.2"/>
</dbReference>
<keyword evidence="1" id="KW-0472">Membrane</keyword>